<dbReference type="Proteomes" id="UP000464468">
    <property type="component" value="Chromosome"/>
</dbReference>
<dbReference type="Pfam" id="PF03061">
    <property type="entry name" value="4HBT"/>
    <property type="match status" value="1"/>
</dbReference>
<dbReference type="PANTHER" id="PTHR42856">
    <property type="entry name" value="ACYL-COENZYME A THIOESTERASE PAAI"/>
    <property type="match status" value="1"/>
</dbReference>
<reference evidence="3 4" key="1">
    <citation type="submission" date="2020-01" db="EMBL/GenBank/DDBJ databases">
        <title>Sphingomonas sp. C33 whole genome sequece.</title>
        <authorList>
            <person name="Park C."/>
        </authorList>
    </citation>
    <scope>NUCLEOTIDE SEQUENCE [LARGE SCALE GENOMIC DNA]</scope>
    <source>
        <strain evidence="3 4">C33</strain>
    </source>
</reference>
<evidence type="ECO:0000259" key="2">
    <source>
        <dbReference type="Pfam" id="PF03061"/>
    </source>
</evidence>
<dbReference type="GO" id="GO:0016289">
    <property type="term" value="F:acyl-CoA hydrolase activity"/>
    <property type="evidence" value="ECO:0007669"/>
    <property type="project" value="TreeGrafter"/>
</dbReference>
<dbReference type="AlphaFoldDB" id="A0A7Z2NZ24"/>
<name>A0A7Z2NZ24_9SPHN</name>
<dbReference type="InterPro" id="IPR029069">
    <property type="entry name" value="HotDog_dom_sf"/>
</dbReference>
<dbReference type="PANTHER" id="PTHR42856:SF1">
    <property type="entry name" value="ACYL-COENZYME A THIOESTERASE PAAI"/>
    <property type="match status" value="1"/>
</dbReference>
<evidence type="ECO:0000313" key="3">
    <source>
        <dbReference type="EMBL" id="QHL91894.1"/>
    </source>
</evidence>
<evidence type="ECO:0000256" key="1">
    <source>
        <dbReference type="ARBA" id="ARBA00022801"/>
    </source>
</evidence>
<dbReference type="InterPro" id="IPR003736">
    <property type="entry name" value="PAAI_dom"/>
</dbReference>
<protein>
    <submittedName>
        <fullName evidence="3">Hotdog fold thioesterase</fullName>
    </submittedName>
</protein>
<dbReference type="InterPro" id="IPR052723">
    <property type="entry name" value="Acyl-CoA_thioesterase_PaaI"/>
</dbReference>
<feature type="domain" description="Thioesterase" evidence="2">
    <location>
        <begin position="41"/>
        <end position="111"/>
    </location>
</feature>
<dbReference type="CDD" id="cd03443">
    <property type="entry name" value="PaaI_thioesterase"/>
    <property type="match status" value="1"/>
</dbReference>
<dbReference type="Gene3D" id="3.10.129.10">
    <property type="entry name" value="Hotdog Thioesterase"/>
    <property type="match status" value="1"/>
</dbReference>
<sequence length="129" mass="13556">MREVAVAGSGFSRFAGVEPVRIWNGEAELVLAMRPDLTQHHGHAHGAIVGMMADNACAWAAASVAGDVVTGSYTISFLAPARGSRLRARGQVIRKGRRQVVVRADVWAESDDAEPVLAAIAQATIVPVG</sequence>
<dbReference type="InterPro" id="IPR006683">
    <property type="entry name" value="Thioestr_dom"/>
</dbReference>
<dbReference type="EMBL" id="CP047895">
    <property type="protein sequence ID" value="QHL91894.1"/>
    <property type="molecule type" value="Genomic_DNA"/>
</dbReference>
<keyword evidence="4" id="KW-1185">Reference proteome</keyword>
<keyword evidence="1" id="KW-0378">Hydrolase</keyword>
<evidence type="ECO:0000313" key="4">
    <source>
        <dbReference type="Proteomes" id="UP000464468"/>
    </source>
</evidence>
<dbReference type="NCBIfam" id="TIGR00369">
    <property type="entry name" value="unchar_dom_1"/>
    <property type="match status" value="1"/>
</dbReference>
<dbReference type="SUPFAM" id="SSF54637">
    <property type="entry name" value="Thioesterase/thiol ester dehydrase-isomerase"/>
    <property type="match status" value="1"/>
</dbReference>
<organism evidence="3 4">
    <name type="scientific">Sphingomonas changnyeongensis</name>
    <dbReference type="NCBI Taxonomy" id="2698679"/>
    <lineage>
        <taxon>Bacteria</taxon>
        <taxon>Pseudomonadati</taxon>
        <taxon>Pseudomonadota</taxon>
        <taxon>Alphaproteobacteria</taxon>
        <taxon>Sphingomonadales</taxon>
        <taxon>Sphingomonadaceae</taxon>
        <taxon>Sphingomonas</taxon>
    </lineage>
</organism>
<proteinExistence type="predicted"/>
<gene>
    <name evidence="3" type="ORF">GVO57_09235</name>
</gene>
<accession>A0A7Z2NZ24</accession>
<dbReference type="KEGG" id="schy:GVO57_09235"/>